<feature type="transmembrane region" description="Helical" evidence="1">
    <location>
        <begin position="80"/>
        <end position="101"/>
    </location>
</feature>
<proteinExistence type="predicted"/>
<dbReference type="Pfam" id="PF13858">
    <property type="entry name" value="DUF4199"/>
    <property type="match status" value="1"/>
</dbReference>
<name>A0ABU5ZW85_9FLAO</name>
<evidence type="ECO:0000313" key="2">
    <source>
        <dbReference type="EMBL" id="MEB3346111.1"/>
    </source>
</evidence>
<organism evidence="2 3">
    <name type="scientific">Aquimarina gracilis</name>
    <dbReference type="NCBI Taxonomy" id="874422"/>
    <lineage>
        <taxon>Bacteria</taxon>
        <taxon>Pseudomonadati</taxon>
        <taxon>Bacteroidota</taxon>
        <taxon>Flavobacteriia</taxon>
        <taxon>Flavobacteriales</taxon>
        <taxon>Flavobacteriaceae</taxon>
        <taxon>Aquimarina</taxon>
    </lineage>
</organism>
<gene>
    <name evidence="2" type="ORF">U6A24_11605</name>
</gene>
<protein>
    <submittedName>
        <fullName evidence="2">DUF4199 domain-containing protein</fullName>
    </submittedName>
</protein>
<evidence type="ECO:0000256" key="1">
    <source>
        <dbReference type="SAM" id="Phobius"/>
    </source>
</evidence>
<keyword evidence="3" id="KW-1185">Reference proteome</keyword>
<keyword evidence="1" id="KW-1133">Transmembrane helix</keyword>
<evidence type="ECO:0000313" key="3">
    <source>
        <dbReference type="Proteomes" id="UP001327027"/>
    </source>
</evidence>
<comment type="caution">
    <text evidence="2">The sequence shown here is derived from an EMBL/GenBank/DDBJ whole genome shotgun (WGS) entry which is preliminary data.</text>
</comment>
<dbReference type="RefSeq" id="WP_324180137.1">
    <property type="nucleotide sequence ID" value="NZ_BAABAW010000006.1"/>
</dbReference>
<dbReference type="EMBL" id="JAYKLX010000005">
    <property type="protein sequence ID" value="MEB3346111.1"/>
    <property type="molecule type" value="Genomic_DNA"/>
</dbReference>
<sequence>METEKASSKKIIINYGLILGLVSVLFGAIIYATGMYKDPHWSIAILSFLITIGVLVYGIKAFKTSNNGFLNLSDALKVGIGIALISGLVSSVWNLTLTTVIEPDYTQQVMQVQKDKYLESSPDLTQEQIDQMFAIPEKMQSPPIAFALGIIGSLFIGFIISLIAGLIMQKKQEIY</sequence>
<feature type="transmembrane region" description="Helical" evidence="1">
    <location>
        <begin position="12"/>
        <end position="34"/>
    </location>
</feature>
<reference evidence="2 3" key="1">
    <citation type="journal article" date="2013" name="Int. J. Syst. Evol. Microbiol.">
        <title>Aquimarina gracilis sp. nov., isolated from the gut microflora of a mussel, Mytilus coruscus, and emended description of Aquimarina spongiae.</title>
        <authorList>
            <person name="Park S.C."/>
            <person name="Choe H.N."/>
            <person name="Baik K.S."/>
            <person name="Seong C.N."/>
        </authorList>
    </citation>
    <scope>NUCLEOTIDE SEQUENCE [LARGE SCALE GENOMIC DNA]</scope>
    <source>
        <strain evidence="2 3">PSC32</strain>
    </source>
</reference>
<feature type="transmembrane region" description="Helical" evidence="1">
    <location>
        <begin position="144"/>
        <end position="167"/>
    </location>
</feature>
<accession>A0ABU5ZW85</accession>
<dbReference type="InterPro" id="IPR025250">
    <property type="entry name" value="DUF4199"/>
</dbReference>
<keyword evidence="1" id="KW-0812">Transmembrane</keyword>
<feature type="transmembrane region" description="Helical" evidence="1">
    <location>
        <begin position="40"/>
        <end position="59"/>
    </location>
</feature>
<keyword evidence="1" id="KW-0472">Membrane</keyword>
<dbReference type="Proteomes" id="UP001327027">
    <property type="component" value="Unassembled WGS sequence"/>
</dbReference>